<accession>A0ABY5SIY5</accession>
<dbReference type="Gene3D" id="1.20.120.1220">
    <property type="match status" value="1"/>
</dbReference>
<name>A0ABY5SIY5_9MICO</name>
<feature type="transmembrane region" description="Helical" evidence="1">
    <location>
        <begin position="6"/>
        <end position="26"/>
    </location>
</feature>
<protein>
    <submittedName>
        <fullName evidence="3">Prepilin peptidase</fullName>
        <ecNumber evidence="3">3.4.23.43</ecNumber>
    </submittedName>
</protein>
<evidence type="ECO:0000313" key="3">
    <source>
        <dbReference type="EMBL" id="UVI34512.1"/>
    </source>
</evidence>
<dbReference type="Proteomes" id="UP001064879">
    <property type="component" value="Chromosome"/>
</dbReference>
<feature type="domain" description="Prepilin type IV endopeptidase peptidase" evidence="2">
    <location>
        <begin position="115"/>
        <end position="221"/>
    </location>
</feature>
<dbReference type="GO" id="GO:0004190">
    <property type="term" value="F:aspartic-type endopeptidase activity"/>
    <property type="evidence" value="ECO:0007669"/>
    <property type="project" value="UniProtKB-EC"/>
</dbReference>
<keyword evidence="1" id="KW-0472">Membrane</keyword>
<feature type="transmembrane region" description="Helical" evidence="1">
    <location>
        <begin position="100"/>
        <end position="123"/>
    </location>
</feature>
<dbReference type="EC" id="3.4.23.43" evidence="3"/>
<feature type="transmembrane region" description="Helical" evidence="1">
    <location>
        <begin position="233"/>
        <end position="256"/>
    </location>
</feature>
<evidence type="ECO:0000313" key="4">
    <source>
        <dbReference type="Proteomes" id="UP001064879"/>
    </source>
</evidence>
<feature type="transmembrane region" description="Helical" evidence="1">
    <location>
        <begin position="207"/>
        <end position="226"/>
    </location>
</feature>
<evidence type="ECO:0000256" key="1">
    <source>
        <dbReference type="SAM" id="Phobius"/>
    </source>
</evidence>
<feature type="transmembrane region" description="Helical" evidence="1">
    <location>
        <begin position="47"/>
        <end position="68"/>
    </location>
</feature>
<feature type="transmembrane region" description="Helical" evidence="1">
    <location>
        <begin position="130"/>
        <end position="148"/>
    </location>
</feature>
<proteinExistence type="predicted"/>
<keyword evidence="4" id="KW-1185">Reference proteome</keyword>
<organism evidence="3 4">
    <name type="scientific">Brevibacterium spongiae</name>
    <dbReference type="NCBI Taxonomy" id="2909672"/>
    <lineage>
        <taxon>Bacteria</taxon>
        <taxon>Bacillati</taxon>
        <taxon>Actinomycetota</taxon>
        <taxon>Actinomycetes</taxon>
        <taxon>Micrococcales</taxon>
        <taxon>Brevibacteriaceae</taxon>
        <taxon>Brevibacterium</taxon>
    </lineage>
</organism>
<feature type="transmembrane region" description="Helical" evidence="1">
    <location>
        <begin position="182"/>
        <end position="201"/>
    </location>
</feature>
<gene>
    <name evidence="3" type="ORF">L1F31_10190</name>
</gene>
<sequence length="257" mass="27267">MDTGVLHGMVIGLTVLIAFAVGLVLARTTRFWLNDDTQLARVESSRLYRGWVPVLIGLVLAAAAAWAFPLHQLVGSGWSAYAPLSGTTFTPPQPNSADRIGTACLLGLAAGTTPFLFTTDIIVRRLPDRIVLPTAIAGLAVIITGSILGASPAWFTAFFAGLAALVLFALLHLLGRVLRRQTMGLGDVKVSFLVFAVAGLYDMWAPALVLVVMMLIAGVWALIGVIRARRVRGVTIAFGPAMLSGMWLGSMFAPIVL</sequence>
<dbReference type="Pfam" id="PF01478">
    <property type="entry name" value="Peptidase_A24"/>
    <property type="match status" value="1"/>
</dbReference>
<keyword evidence="1" id="KW-1133">Transmembrane helix</keyword>
<keyword evidence="1" id="KW-0812">Transmembrane</keyword>
<dbReference type="InterPro" id="IPR000045">
    <property type="entry name" value="Prepilin_IV_endopep_pep"/>
</dbReference>
<evidence type="ECO:0000259" key="2">
    <source>
        <dbReference type="Pfam" id="PF01478"/>
    </source>
</evidence>
<reference evidence="3" key="1">
    <citation type="submission" date="2022-03" db="EMBL/GenBank/DDBJ databases">
        <title>Brevibacterium spongiae sp. nov., isolated from marine sponge.</title>
        <authorList>
            <person name="Li Z."/>
            <person name="Zhang M."/>
        </authorList>
    </citation>
    <scope>NUCLEOTIDE SEQUENCE</scope>
    <source>
        <strain evidence="3">WHS-Z9</strain>
    </source>
</reference>
<dbReference type="RefSeq" id="WP_265417194.1">
    <property type="nucleotide sequence ID" value="NZ_CP093443.1"/>
</dbReference>
<dbReference type="EMBL" id="CP093443">
    <property type="protein sequence ID" value="UVI34512.1"/>
    <property type="molecule type" value="Genomic_DNA"/>
</dbReference>
<feature type="transmembrane region" description="Helical" evidence="1">
    <location>
        <begin position="154"/>
        <end position="175"/>
    </location>
</feature>
<keyword evidence="3" id="KW-0378">Hydrolase</keyword>